<feature type="compositionally biased region" description="Gly residues" evidence="1">
    <location>
        <begin position="1"/>
        <end position="11"/>
    </location>
</feature>
<feature type="region of interest" description="Disordered" evidence="1">
    <location>
        <begin position="163"/>
        <end position="185"/>
    </location>
</feature>
<evidence type="ECO:0000256" key="1">
    <source>
        <dbReference type="SAM" id="MobiDB-lite"/>
    </source>
</evidence>
<dbReference type="AlphaFoldDB" id="A0A7X5X9U6"/>
<feature type="region of interest" description="Disordered" evidence="1">
    <location>
        <begin position="1"/>
        <end position="117"/>
    </location>
</feature>
<evidence type="ECO:0000313" key="3">
    <source>
        <dbReference type="Proteomes" id="UP000536624"/>
    </source>
</evidence>
<reference evidence="2 3" key="1">
    <citation type="submission" date="2020-02" db="EMBL/GenBank/DDBJ databases">
        <title>Streptomyces malaysiensis DSM14702 (JHCC583434, PFL_A843) Genome sequencing and assembly.</title>
        <authorList>
            <person name="Samborskyy M."/>
        </authorList>
    </citation>
    <scope>NUCLEOTIDE SEQUENCE [LARGE SCALE GENOMIC DNA]</scope>
    <source>
        <strain evidence="2 3">DSM 14702</strain>
    </source>
</reference>
<proteinExistence type="predicted"/>
<name>A0A7X5X9U6_STRMQ</name>
<sequence length="185" mass="17860">MGSPPGAGGPLLGLRSPTYAGGSAPPGLAVGRPTVAAEKKGGPAWPQGQRRGGHLGAAGPGSPLGAGGPRLGPTSSAHAGRSAPPDCAVQRPAVAAEKRGAQPGPEASTQGPPHRRWAGLVVRRPAVAAGSGGPAGPGSRRLIGHLGSAVALAGEGWLAVRAQKPTGDTRPGGGRLAHVCSGDDN</sequence>
<evidence type="ECO:0000313" key="2">
    <source>
        <dbReference type="EMBL" id="NIY69137.1"/>
    </source>
</evidence>
<gene>
    <name evidence="2" type="ORF">SMALB_7242</name>
</gene>
<dbReference type="Proteomes" id="UP000536624">
    <property type="component" value="Unassembled WGS sequence"/>
</dbReference>
<protein>
    <submittedName>
        <fullName evidence="2">Uncharacterized protein</fullName>
    </submittedName>
</protein>
<comment type="caution">
    <text evidence="2">The sequence shown here is derived from an EMBL/GenBank/DDBJ whole genome shotgun (WGS) entry which is preliminary data.</text>
</comment>
<dbReference type="EMBL" id="JAALLH010000001">
    <property type="protein sequence ID" value="NIY69137.1"/>
    <property type="molecule type" value="Genomic_DNA"/>
</dbReference>
<organism evidence="2 3">
    <name type="scientific">Streptomyces malaysiensis</name>
    <dbReference type="NCBI Taxonomy" id="92644"/>
    <lineage>
        <taxon>Bacteria</taxon>
        <taxon>Bacillati</taxon>
        <taxon>Actinomycetota</taxon>
        <taxon>Actinomycetes</taxon>
        <taxon>Kitasatosporales</taxon>
        <taxon>Streptomycetaceae</taxon>
        <taxon>Streptomyces</taxon>
        <taxon>Streptomyces violaceusniger group</taxon>
    </lineage>
</organism>
<accession>A0A7X5X9U6</accession>
<feature type="compositionally biased region" description="Gly residues" evidence="1">
    <location>
        <begin position="54"/>
        <end position="70"/>
    </location>
</feature>